<feature type="binding site" evidence="6">
    <location>
        <position position="322"/>
    </location>
    <ligand>
        <name>substrate</name>
    </ligand>
</feature>
<dbReference type="FunFam" id="3.30.390.10:FF:000009">
    <property type="entry name" value="Hydrophobic dipeptide epimerase"/>
    <property type="match status" value="1"/>
</dbReference>
<dbReference type="CDD" id="cd03319">
    <property type="entry name" value="L-Ala-DL-Glu_epimerase"/>
    <property type="match status" value="1"/>
</dbReference>
<keyword evidence="4 8" id="KW-0413">Isomerase</keyword>
<dbReference type="EC" id="5.1.1.-" evidence="8"/>
<evidence type="ECO:0000256" key="8">
    <source>
        <dbReference type="RuleBase" id="RU366006"/>
    </source>
</evidence>
<accession>A0A0J6WYD2</accession>
<dbReference type="FunCoup" id="A0A0J6WYD2">
    <property type="interactions" value="141"/>
</dbReference>
<dbReference type="InterPro" id="IPR013341">
    <property type="entry name" value="Mandelate_racemase_N_dom"/>
</dbReference>
<evidence type="ECO:0000256" key="3">
    <source>
        <dbReference type="ARBA" id="ARBA00022842"/>
    </source>
</evidence>
<dbReference type="SFLD" id="SFLDS00001">
    <property type="entry name" value="Enolase"/>
    <property type="match status" value="1"/>
</dbReference>
<evidence type="ECO:0000256" key="5">
    <source>
        <dbReference type="PIRSR" id="PIRSR634603-1"/>
    </source>
</evidence>
<organism evidence="10 11">
    <name type="scientific">Megasphaera cerevisiae DSM 20462</name>
    <dbReference type="NCBI Taxonomy" id="1122219"/>
    <lineage>
        <taxon>Bacteria</taxon>
        <taxon>Bacillati</taxon>
        <taxon>Bacillota</taxon>
        <taxon>Negativicutes</taxon>
        <taxon>Veillonellales</taxon>
        <taxon>Veillonellaceae</taxon>
        <taxon>Megasphaera</taxon>
    </lineage>
</organism>
<feature type="binding site" evidence="7">
    <location>
        <position position="218"/>
    </location>
    <ligand>
        <name>Mg(2+)</name>
        <dbReference type="ChEBI" id="CHEBI:18420"/>
    </ligand>
</feature>
<dbReference type="InterPro" id="IPR036849">
    <property type="entry name" value="Enolase-like_C_sf"/>
</dbReference>
<keyword evidence="11" id="KW-1185">Reference proteome</keyword>
<dbReference type="Pfam" id="PF02746">
    <property type="entry name" value="MR_MLE_N"/>
    <property type="match status" value="1"/>
</dbReference>
<sequence>MKITGISIGKLIIPLKRPFKTALRQVTTAEDIVIKVHTDEGITGLGSAPATVVITGDSHKSAAEAIQNTILPAIIGMDIDHRETILQRIQMSMVHNTSAKAAVDIAVHDLFGKHYGLPLYRFFGGKSQCIPSDLTISINEPNEMAADARCAIDAGYHCLKLKVGIDATRDLTRIRAVRQAVGPRVALRLDANQGWSAKEAVRTIRTLEDAGLDIELIEQPVSAYDLDGLKWVTDHVTTAIMADESAFSPHDVFRLVSMRACDLINIKLMKAGGLGPAAQIAALAAASGIECMMGCMLESKIGITAAASLSAGVSVITKNDLDAADLMTGDPISGGICYEKDTLILPNAPGLGITDVKGWQEIL</sequence>
<dbReference type="InterPro" id="IPR029017">
    <property type="entry name" value="Enolase-like_N"/>
</dbReference>
<name>A0A0J6WYD2_9FIRM</name>
<feature type="binding site" evidence="6">
    <location>
        <position position="297"/>
    </location>
    <ligand>
        <name>substrate</name>
    </ligand>
</feature>
<evidence type="ECO:0000256" key="1">
    <source>
        <dbReference type="ARBA" id="ARBA00008031"/>
    </source>
</evidence>
<feature type="binding site" evidence="6">
    <location>
        <position position="24"/>
    </location>
    <ligand>
        <name>substrate</name>
    </ligand>
</feature>
<evidence type="ECO:0000313" key="10">
    <source>
        <dbReference type="EMBL" id="KMO87258.1"/>
    </source>
</evidence>
<evidence type="ECO:0000256" key="7">
    <source>
        <dbReference type="PIRSR" id="PIRSR634603-3"/>
    </source>
</evidence>
<feature type="binding site" evidence="6">
    <location>
        <position position="160"/>
    </location>
    <ligand>
        <name>substrate</name>
    </ligand>
</feature>
<dbReference type="SMART" id="SM00922">
    <property type="entry name" value="MR_MLE"/>
    <property type="match status" value="1"/>
</dbReference>
<dbReference type="Gene3D" id="3.30.390.10">
    <property type="entry name" value="Enolase-like, N-terminal domain"/>
    <property type="match status" value="1"/>
</dbReference>
<dbReference type="Gene3D" id="3.20.20.120">
    <property type="entry name" value="Enolase-like C-terminal domain"/>
    <property type="match status" value="1"/>
</dbReference>
<protein>
    <recommendedName>
        <fullName evidence="8">Dipeptide epimerase</fullName>
        <ecNumber evidence="8">5.1.1.-</ecNumber>
    </recommendedName>
</protein>
<feature type="active site" description="Proton acceptor; specific for (S)-substrate epimerization" evidence="5">
    <location>
        <position position="267"/>
    </location>
</feature>
<dbReference type="SFLD" id="SFLDF00009">
    <property type="entry name" value="o-succinylbenzoate_synthase"/>
    <property type="match status" value="1"/>
</dbReference>
<proteinExistence type="inferred from homology"/>
<dbReference type="PANTHER" id="PTHR48073">
    <property type="entry name" value="O-SUCCINYLBENZOATE SYNTHASE-RELATED"/>
    <property type="match status" value="1"/>
</dbReference>
<feature type="binding site" evidence="7">
    <location>
        <position position="243"/>
    </location>
    <ligand>
        <name>Mg(2+)</name>
        <dbReference type="ChEBI" id="CHEBI:18420"/>
    </ligand>
</feature>
<dbReference type="Pfam" id="PF13378">
    <property type="entry name" value="MR_MLE_C"/>
    <property type="match status" value="1"/>
</dbReference>
<dbReference type="SUPFAM" id="SSF51604">
    <property type="entry name" value="Enolase C-terminal domain-like"/>
    <property type="match status" value="1"/>
</dbReference>
<dbReference type="SUPFAM" id="SSF54826">
    <property type="entry name" value="Enolase N-terminal domain-like"/>
    <property type="match status" value="1"/>
</dbReference>
<comment type="cofactor">
    <cofactor evidence="7 8">
        <name>Mg(2+)</name>
        <dbReference type="ChEBI" id="CHEBI:18420"/>
    </cofactor>
    <text evidence="7 8">Binds 1 Mg(2+) ion per subunit.</text>
</comment>
<feature type="binding site" evidence="6">
    <location>
        <position position="295"/>
    </location>
    <ligand>
        <name>substrate</name>
    </ligand>
</feature>
<dbReference type="InterPro" id="IPR034603">
    <property type="entry name" value="Dipeptide_epimerase"/>
</dbReference>
<dbReference type="RefSeq" id="WP_048513414.1">
    <property type="nucleotide sequence ID" value="NZ_LEKT01000007.1"/>
</dbReference>
<feature type="active site" description="Proton acceptor; specific for (R)-substrate epimerization" evidence="5">
    <location>
        <position position="162"/>
    </location>
</feature>
<feature type="binding site" evidence="7">
    <location>
        <position position="190"/>
    </location>
    <ligand>
        <name>Mg(2+)</name>
        <dbReference type="ChEBI" id="CHEBI:18420"/>
    </ligand>
</feature>
<evidence type="ECO:0000256" key="4">
    <source>
        <dbReference type="ARBA" id="ARBA00023235"/>
    </source>
</evidence>
<dbReference type="InParanoid" id="A0A0J6WYD2"/>
<evidence type="ECO:0000256" key="2">
    <source>
        <dbReference type="ARBA" id="ARBA00022723"/>
    </source>
</evidence>
<dbReference type="GO" id="GO:0006518">
    <property type="term" value="P:peptide metabolic process"/>
    <property type="evidence" value="ECO:0007669"/>
    <property type="project" value="UniProtKB-ARBA"/>
</dbReference>
<dbReference type="PANTHER" id="PTHR48073:SF2">
    <property type="entry name" value="O-SUCCINYLBENZOATE SYNTHASE"/>
    <property type="match status" value="1"/>
</dbReference>
<dbReference type="InterPro" id="IPR013342">
    <property type="entry name" value="Mandelate_racemase_C"/>
</dbReference>
<feature type="domain" description="Mandelate racemase/muconate lactonizing enzyme C-terminal" evidence="9">
    <location>
        <begin position="141"/>
        <end position="239"/>
    </location>
</feature>
<evidence type="ECO:0000259" key="9">
    <source>
        <dbReference type="SMART" id="SM00922"/>
    </source>
</evidence>
<dbReference type="OrthoDB" id="9775391at2"/>
<dbReference type="SFLD" id="SFLDG00180">
    <property type="entry name" value="muconate_cycloisomerase"/>
    <property type="match status" value="1"/>
</dbReference>
<dbReference type="GO" id="GO:0016855">
    <property type="term" value="F:racemase and epimerase activity, acting on amino acids and derivatives"/>
    <property type="evidence" value="ECO:0007669"/>
    <property type="project" value="UniProtKB-UniRule"/>
</dbReference>
<dbReference type="Proteomes" id="UP000036503">
    <property type="component" value="Unassembled WGS sequence"/>
</dbReference>
<feature type="binding site" evidence="6">
    <location>
        <position position="320"/>
    </location>
    <ligand>
        <name>substrate</name>
    </ligand>
</feature>
<gene>
    <name evidence="10" type="ORF">AB840_03315</name>
</gene>
<dbReference type="AlphaFoldDB" id="A0A0J6WYD2"/>
<feature type="binding site" evidence="6">
    <location>
        <position position="135"/>
    </location>
    <ligand>
        <name>substrate</name>
    </ligand>
</feature>
<comment type="similarity">
    <text evidence="1 8">Belongs to the mandelate racemase/muconate lactonizing enzyme family.</text>
</comment>
<evidence type="ECO:0000313" key="11">
    <source>
        <dbReference type="Proteomes" id="UP000036503"/>
    </source>
</evidence>
<dbReference type="GO" id="GO:0000287">
    <property type="term" value="F:magnesium ion binding"/>
    <property type="evidence" value="ECO:0007669"/>
    <property type="project" value="UniProtKB-ARBA"/>
</dbReference>
<dbReference type="InterPro" id="IPR029065">
    <property type="entry name" value="Enolase_C-like"/>
</dbReference>
<reference evidence="10 11" key="1">
    <citation type="submission" date="2015-06" db="EMBL/GenBank/DDBJ databases">
        <title>Draft genome sequence of beer spoilage bacterium Megasphaera cerevisiae type strain 20462.</title>
        <authorList>
            <person name="Kutumbaka K."/>
            <person name="Pasmowitz J."/>
            <person name="Mategko J."/>
            <person name="Reyes D."/>
            <person name="Friedrich A."/>
            <person name="Han S."/>
            <person name="Martens-Habbena W."/>
            <person name="Neal-McKinney J."/>
            <person name="Janagama H.K."/>
            <person name="Nadala C."/>
            <person name="Samadpour M."/>
        </authorList>
    </citation>
    <scope>NUCLEOTIDE SEQUENCE [LARGE SCALE GENOMIC DNA]</scope>
    <source>
        <strain evidence="10 11">DSM 20462</strain>
    </source>
</reference>
<dbReference type="STRING" id="39029.BSR42_01405"/>
<dbReference type="PATRIC" id="fig|1122219.3.peg.2757"/>
<dbReference type="EMBL" id="LEKT01000007">
    <property type="protein sequence ID" value="KMO87258.1"/>
    <property type="molecule type" value="Genomic_DNA"/>
</dbReference>
<keyword evidence="3 7" id="KW-0460">Magnesium</keyword>
<keyword evidence="2 7" id="KW-0479">Metal-binding</keyword>
<comment type="caution">
    <text evidence="10">The sequence shown here is derived from an EMBL/GenBank/DDBJ whole genome shotgun (WGS) entry which is preliminary data.</text>
</comment>
<evidence type="ECO:0000256" key="6">
    <source>
        <dbReference type="PIRSR" id="PIRSR634603-2"/>
    </source>
</evidence>